<comment type="caution">
    <text evidence="1">The sequence shown here is derived from an EMBL/GenBank/DDBJ whole genome shotgun (WGS) entry which is preliminary data.</text>
</comment>
<proteinExistence type="predicted"/>
<sequence>MRSRRGIRPCSAADVKKANLPHRRGWSRQYKSAHVPCQAWREKLCNCHKLWCSLVYSSPVRPIGFQTFTASIVTVKLHNTTPQKPNCLAWQHNSSGAMLHQTRGEDNFGKSNFDNFVFELRQFGPNSFVLPSTKYRMEQSILSRK</sequence>
<reference evidence="1" key="1">
    <citation type="submission" date="2018-11" db="EMBL/GenBank/DDBJ databases">
        <authorList>
            <consortium name="Pathogen Informatics"/>
        </authorList>
    </citation>
    <scope>NUCLEOTIDE SEQUENCE</scope>
</reference>
<evidence type="ECO:0000313" key="2">
    <source>
        <dbReference type="Proteomes" id="UP000784294"/>
    </source>
</evidence>
<dbReference type="AlphaFoldDB" id="A0A3S5FFS7"/>
<evidence type="ECO:0000313" key="1">
    <source>
        <dbReference type="EMBL" id="VEL33663.1"/>
    </source>
</evidence>
<dbReference type="Proteomes" id="UP000784294">
    <property type="component" value="Unassembled WGS sequence"/>
</dbReference>
<protein>
    <submittedName>
        <fullName evidence="1">Uncharacterized protein</fullName>
    </submittedName>
</protein>
<keyword evidence="2" id="KW-1185">Reference proteome</keyword>
<name>A0A3S5FFS7_9PLAT</name>
<organism evidence="1 2">
    <name type="scientific">Protopolystoma xenopodis</name>
    <dbReference type="NCBI Taxonomy" id="117903"/>
    <lineage>
        <taxon>Eukaryota</taxon>
        <taxon>Metazoa</taxon>
        <taxon>Spiralia</taxon>
        <taxon>Lophotrochozoa</taxon>
        <taxon>Platyhelminthes</taxon>
        <taxon>Monogenea</taxon>
        <taxon>Polyopisthocotylea</taxon>
        <taxon>Polystomatidea</taxon>
        <taxon>Polystomatidae</taxon>
        <taxon>Protopolystoma</taxon>
    </lineage>
</organism>
<gene>
    <name evidence="1" type="ORF">PXEA_LOCUS27103</name>
</gene>
<accession>A0A3S5FFS7</accession>
<dbReference type="EMBL" id="CAAALY010246184">
    <property type="protein sequence ID" value="VEL33663.1"/>
    <property type="molecule type" value="Genomic_DNA"/>
</dbReference>